<dbReference type="GO" id="GO:0006284">
    <property type="term" value="P:base-excision repair"/>
    <property type="evidence" value="ECO:0007669"/>
    <property type="project" value="InterPro"/>
</dbReference>
<dbReference type="GO" id="GO:0003677">
    <property type="term" value="F:DNA binding"/>
    <property type="evidence" value="ECO:0007669"/>
    <property type="project" value="InterPro"/>
</dbReference>
<feature type="compositionally biased region" description="Polar residues" evidence="3">
    <location>
        <begin position="24"/>
        <end position="36"/>
    </location>
</feature>
<sequence>MSIPPPSKRMKIQPEDVTGVPGTSDPTGNGASNESGLSEYELQRLEHIKRNQEFMARLGLPVLVQACAERSSAAKNSTRKAIPKPSVKLEYREEDLRRSRRVSKKPQEFSGEEVDRYGDELDELIEASVGKAERMSVVLIDSKRWLEESRKALLQVGVENNGVSDDAWQKEAQRRWGAKVSTVRVDDWQEYVRSRLSTPPRATEMELMQEFYAHDTWQLLICCALMSRVSSHNVKHNTISAFFHRFPTPSDALDAEPEEVLKIIAPLGLFPSRMRTITEVSQRFLEMPIFEIGLEKHNKVYGIGEFGYHSYLIFCRNEIAMTPSDKTLRAFVNLQRRMQCAGDNELAHGAEI</sequence>
<proteinExistence type="predicted"/>
<evidence type="ECO:0000256" key="2">
    <source>
        <dbReference type="ARBA" id="ARBA00023242"/>
    </source>
</evidence>
<evidence type="ECO:0000256" key="1">
    <source>
        <dbReference type="ARBA" id="ARBA00004123"/>
    </source>
</evidence>
<evidence type="ECO:0000256" key="3">
    <source>
        <dbReference type="SAM" id="MobiDB-lite"/>
    </source>
</evidence>
<feature type="domain" description="HhH-GPD" evidence="4">
    <location>
        <begin position="237"/>
        <end position="316"/>
    </location>
</feature>
<dbReference type="Proteomes" id="UP001190700">
    <property type="component" value="Unassembled WGS sequence"/>
</dbReference>
<dbReference type="AlphaFoldDB" id="A0AAE0GG01"/>
<dbReference type="InterPro" id="IPR045138">
    <property type="entry name" value="MeCP2/MBD4"/>
</dbReference>
<accession>A0AAE0GG01</accession>
<protein>
    <recommendedName>
        <fullName evidence="4">HhH-GPD domain-containing protein</fullName>
    </recommendedName>
</protein>
<reference evidence="5 6" key="1">
    <citation type="journal article" date="2015" name="Genome Biol. Evol.">
        <title>Comparative Genomics of a Bacterivorous Green Alga Reveals Evolutionary Causalities and Consequences of Phago-Mixotrophic Mode of Nutrition.</title>
        <authorList>
            <person name="Burns J.A."/>
            <person name="Paasch A."/>
            <person name="Narechania A."/>
            <person name="Kim E."/>
        </authorList>
    </citation>
    <scope>NUCLEOTIDE SEQUENCE [LARGE SCALE GENOMIC DNA]</scope>
    <source>
        <strain evidence="5 6">PLY_AMNH</strain>
    </source>
</reference>
<dbReference type="GO" id="GO:0003824">
    <property type="term" value="F:catalytic activity"/>
    <property type="evidence" value="ECO:0007669"/>
    <property type="project" value="InterPro"/>
</dbReference>
<dbReference type="PANTHER" id="PTHR15074">
    <property type="entry name" value="METHYL-CPG-BINDING PROTEIN"/>
    <property type="match status" value="1"/>
</dbReference>
<dbReference type="Gene3D" id="1.10.340.30">
    <property type="entry name" value="Hypothetical protein, domain 2"/>
    <property type="match status" value="1"/>
</dbReference>
<evidence type="ECO:0000313" key="6">
    <source>
        <dbReference type="Proteomes" id="UP001190700"/>
    </source>
</evidence>
<dbReference type="InterPro" id="IPR003265">
    <property type="entry name" value="HhH-GPD_domain"/>
</dbReference>
<dbReference type="EMBL" id="LGRX02006204">
    <property type="protein sequence ID" value="KAK3277230.1"/>
    <property type="molecule type" value="Genomic_DNA"/>
</dbReference>
<dbReference type="GO" id="GO:0005634">
    <property type="term" value="C:nucleus"/>
    <property type="evidence" value="ECO:0007669"/>
    <property type="project" value="UniProtKB-SubCell"/>
</dbReference>
<comment type="subcellular location">
    <subcellularLocation>
        <location evidence="1">Nucleus</location>
    </subcellularLocation>
</comment>
<dbReference type="Pfam" id="PF00730">
    <property type="entry name" value="HhH-GPD"/>
    <property type="match status" value="1"/>
</dbReference>
<dbReference type="PANTHER" id="PTHR15074:SF0">
    <property type="entry name" value="METHYL-CPG-BINDING DOMAIN PROTEIN 4-LIKE PROTEIN"/>
    <property type="match status" value="1"/>
</dbReference>
<dbReference type="SUPFAM" id="SSF48150">
    <property type="entry name" value="DNA-glycosylase"/>
    <property type="match status" value="1"/>
</dbReference>
<comment type="caution">
    <text evidence="5">The sequence shown here is derived from an EMBL/GenBank/DDBJ whole genome shotgun (WGS) entry which is preliminary data.</text>
</comment>
<feature type="region of interest" description="Disordered" evidence="3">
    <location>
        <begin position="1"/>
        <end position="38"/>
    </location>
</feature>
<keyword evidence="2" id="KW-0539">Nucleus</keyword>
<dbReference type="InterPro" id="IPR011257">
    <property type="entry name" value="DNA_glycosylase"/>
</dbReference>
<gene>
    <name evidence="5" type="ORF">CYMTET_14746</name>
</gene>
<evidence type="ECO:0000259" key="4">
    <source>
        <dbReference type="Pfam" id="PF00730"/>
    </source>
</evidence>
<keyword evidence="6" id="KW-1185">Reference proteome</keyword>
<name>A0AAE0GG01_9CHLO</name>
<evidence type="ECO:0000313" key="5">
    <source>
        <dbReference type="EMBL" id="KAK3277230.1"/>
    </source>
</evidence>
<organism evidence="5 6">
    <name type="scientific">Cymbomonas tetramitiformis</name>
    <dbReference type="NCBI Taxonomy" id="36881"/>
    <lineage>
        <taxon>Eukaryota</taxon>
        <taxon>Viridiplantae</taxon>
        <taxon>Chlorophyta</taxon>
        <taxon>Pyramimonadophyceae</taxon>
        <taxon>Pyramimonadales</taxon>
        <taxon>Pyramimonadaceae</taxon>
        <taxon>Cymbomonas</taxon>
    </lineage>
</organism>